<dbReference type="SUPFAM" id="SSF52440">
    <property type="entry name" value="PreATP-grasp domain"/>
    <property type="match status" value="1"/>
</dbReference>
<dbReference type="InterPro" id="IPR011053">
    <property type="entry name" value="Single_hybrid_motif"/>
</dbReference>
<dbReference type="GO" id="GO:0046872">
    <property type="term" value="F:metal ion binding"/>
    <property type="evidence" value="ECO:0007669"/>
    <property type="project" value="InterPro"/>
</dbReference>
<dbReference type="InterPro" id="IPR000089">
    <property type="entry name" value="Biotin_lipoyl"/>
</dbReference>
<dbReference type="Pfam" id="PF21139">
    <property type="entry name" value="BT_MCC_alpha"/>
    <property type="match status" value="1"/>
</dbReference>
<dbReference type="SUPFAM" id="SSF56059">
    <property type="entry name" value="Glutathione synthetase ATP-binding domain-like"/>
    <property type="match status" value="1"/>
</dbReference>
<gene>
    <name evidence="17" type="ORF">EV191_10676</name>
</gene>
<dbReference type="Proteomes" id="UP000294911">
    <property type="component" value="Unassembled WGS sequence"/>
</dbReference>
<evidence type="ECO:0000256" key="9">
    <source>
        <dbReference type="ARBA" id="ARBA00048501"/>
    </source>
</evidence>
<dbReference type="Gene3D" id="3.30.700.40">
    <property type="match status" value="1"/>
</dbReference>
<evidence type="ECO:0000256" key="6">
    <source>
        <dbReference type="ARBA" id="ARBA00022946"/>
    </source>
</evidence>
<dbReference type="GO" id="GO:0004075">
    <property type="term" value="F:biotin carboxylase activity"/>
    <property type="evidence" value="ECO:0007669"/>
    <property type="project" value="UniProtKB-EC"/>
</dbReference>
<dbReference type="Pfam" id="PF00289">
    <property type="entry name" value="Biotin_carb_N"/>
    <property type="match status" value="1"/>
</dbReference>
<dbReference type="EMBL" id="SLXQ01000006">
    <property type="protein sequence ID" value="TCP51912.1"/>
    <property type="molecule type" value="Genomic_DNA"/>
</dbReference>
<evidence type="ECO:0000313" key="18">
    <source>
        <dbReference type="Proteomes" id="UP000294911"/>
    </source>
</evidence>
<evidence type="ECO:0000259" key="15">
    <source>
        <dbReference type="PROSITE" id="PS50975"/>
    </source>
</evidence>
<dbReference type="Pfam" id="PF02786">
    <property type="entry name" value="CPSase_L_D2"/>
    <property type="match status" value="1"/>
</dbReference>
<dbReference type="RefSeq" id="WP_207894543.1">
    <property type="nucleotide sequence ID" value="NZ_SLXQ01000006.1"/>
</dbReference>
<comment type="catalytic activity">
    <reaction evidence="9">
        <text>N(6)-biotinyl-L-lysyl-[protein] + hydrogencarbonate + ATP = N(6)-carboxybiotinyl-L-lysyl-[protein] + ADP + phosphate + H(+)</text>
        <dbReference type="Rhea" id="RHEA:13501"/>
        <dbReference type="Rhea" id="RHEA-COMP:10505"/>
        <dbReference type="Rhea" id="RHEA-COMP:10506"/>
        <dbReference type="ChEBI" id="CHEBI:15378"/>
        <dbReference type="ChEBI" id="CHEBI:17544"/>
        <dbReference type="ChEBI" id="CHEBI:30616"/>
        <dbReference type="ChEBI" id="CHEBI:43474"/>
        <dbReference type="ChEBI" id="CHEBI:83144"/>
        <dbReference type="ChEBI" id="CHEBI:83145"/>
        <dbReference type="ChEBI" id="CHEBI:456216"/>
        <dbReference type="EC" id="6.3.4.14"/>
    </reaction>
    <physiologicalReaction direction="left-to-right" evidence="9">
        <dbReference type="Rhea" id="RHEA:13502"/>
    </physiologicalReaction>
</comment>
<dbReference type="InterPro" id="IPR005481">
    <property type="entry name" value="BC-like_N"/>
</dbReference>
<keyword evidence="6" id="KW-0809">Transit peptide</keyword>
<dbReference type="InterPro" id="IPR016185">
    <property type="entry name" value="PreATP-grasp_dom_sf"/>
</dbReference>
<evidence type="ECO:0000256" key="12">
    <source>
        <dbReference type="ARBA" id="ARBA00074050"/>
    </source>
</evidence>
<reference evidence="17 18" key="1">
    <citation type="submission" date="2019-03" db="EMBL/GenBank/DDBJ databases">
        <title>Genomic Encyclopedia of Type Strains, Phase IV (KMG-IV): sequencing the most valuable type-strain genomes for metagenomic binning, comparative biology and taxonomic classification.</title>
        <authorList>
            <person name="Goeker M."/>
        </authorList>
    </citation>
    <scope>NUCLEOTIDE SEQUENCE [LARGE SCALE GENOMIC DNA]</scope>
    <source>
        <strain evidence="17 18">DSM 45765</strain>
    </source>
</reference>
<feature type="domain" description="Lipoyl-binding" evidence="14">
    <location>
        <begin position="585"/>
        <end position="661"/>
    </location>
</feature>
<accession>A0A4R2QQA2</accession>
<comment type="caution">
    <text evidence="17">The sequence shown here is derived from an EMBL/GenBank/DDBJ whole genome shotgun (WGS) entry which is preliminary data.</text>
</comment>
<feature type="domain" description="Biotin carboxylation" evidence="16">
    <location>
        <begin position="1"/>
        <end position="451"/>
    </location>
</feature>
<keyword evidence="18" id="KW-1185">Reference proteome</keyword>
<dbReference type="EC" id="6.3.4.14" evidence="2"/>
<evidence type="ECO:0000256" key="5">
    <source>
        <dbReference type="ARBA" id="ARBA00022840"/>
    </source>
</evidence>
<dbReference type="SUPFAM" id="SSF51246">
    <property type="entry name" value="Rudiment single hybrid motif"/>
    <property type="match status" value="1"/>
</dbReference>
<sequence length="668" mass="70320">MFHTVLIANRGEIAVRITKTLRRMGIQSVAVYSDADAGARHVTEADLAIRLGPAAASESYLHVERVIEAALATGAQAIHPGYGFLAENVALADACARAGLVFIGPPVPAIEAMGDKIRAKQTVQAAGVPVVPGRAEPGLDDDQLLAAATEIGYPVLLKPSAGGGGKGMRLVRDPAEFAEAAASARREARGAFGDDTLLIERFVDTPRHIEIQVLADTHGNVVHLGERECSLQRRHQKIVEEAPSPLLDERLRQRMGQAAVDAAAAVGYSGAGTVEFIVSGAAASASGAPDEFFFMEMNTRLQVEHPVTELVTGIDLVEQQVRVAAGEKLAVDYTPARGHAVEVRVYAEDPDRGFLPTGGEILALAEPAHRVRVDSGIAVGQRVGSDYDPMLAKYVAHGSTREHALRELRTALGETVLLGVTTNIPFLRSLLADPDVQSGQMDTGLVERRIGELTGVEPVPDEVLAAAVLELLDAREPVGGYRDPWDIPSGWRLGEPAWSSWLIGVAGAEPTEVRVRGTADAAEVAVGAGEPVAAWVRRADNVLTVGFAGRITWYSSARQDDVLWLAAQGRSWALHETKRLDAVAGETAEAGGGPVTSPMPGTVLLVNTSVGATVRAGAALLVVEAMKMEHTITAPVDGVVTELPVRAGSPVGLGETLVVIAQEEGGDD</sequence>
<dbReference type="SMART" id="SM00878">
    <property type="entry name" value="Biotin_carb_C"/>
    <property type="match status" value="1"/>
</dbReference>
<keyword evidence="4 13" id="KW-0547">Nucleotide-binding</keyword>
<dbReference type="GO" id="GO:0005524">
    <property type="term" value="F:ATP binding"/>
    <property type="evidence" value="ECO:0007669"/>
    <property type="project" value="UniProtKB-UniRule"/>
</dbReference>
<keyword evidence="3" id="KW-0436">Ligase</keyword>
<evidence type="ECO:0000259" key="16">
    <source>
        <dbReference type="PROSITE" id="PS50979"/>
    </source>
</evidence>
<evidence type="ECO:0000313" key="17">
    <source>
        <dbReference type="EMBL" id="TCP51912.1"/>
    </source>
</evidence>
<feature type="domain" description="ATP-grasp" evidence="15">
    <location>
        <begin position="120"/>
        <end position="325"/>
    </location>
</feature>
<dbReference type="Gene3D" id="2.40.50.100">
    <property type="match status" value="1"/>
</dbReference>
<dbReference type="SUPFAM" id="SSF51230">
    <property type="entry name" value="Single hybrid motif"/>
    <property type="match status" value="1"/>
</dbReference>
<comment type="cofactor">
    <cofactor evidence="1">
        <name>biotin</name>
        <dbReference type="ChEBI" id="CHEBI:57586"/>
    </cofactor>
</comment>
<organism evidence="17 18">
    <name type="scientific">Tamaricihabitans halophyticus</name>
    <dbReference type="NCBI Taxonomy" id="1262583"/>
    <lineage>
        <taxon>Bacteria</taxon>
        <taxon>Bacillati</taxon>
        <taxon>Actinomycetota</taxon>
        <taxon>Actinomycetes</taxon>
        <taxon>Pseudonocardiales</taxon>
        <taxon>Pseudonocardiaceae</taxon>
        <taxon>Tamaricihabitans</taxon>
    </lineage>
</organism>
<dbReference type="InterPro" id="IPR011764">
    <property type="entry name" value="Biotin_carboxylation_dom"/>
</dbReference>
<dbReference type="InterPro" id="IPR005479">
    <property type="entry name" value="CPAse_ATP-bd"/>
</dbReference>
<dbReference type="FunFam" id="3.40.50.20:FF:000010">
    <property type="entry name" value="Propionyl-CoA carboxylase subunit alpha"/>
    <property type="match status" value="1"/>
</dbReference>
<comment type="pathway">
    <text evidence="8">Amino-acid degradation; L-leucine degradation.</text>
</comment>
<comment type="function">
    <text evidence="10">Component of a biotin-dependent acyl-CoA carboxylase complex. This subunit catalyzes the ATP-dependent carboxylation of the biotin carried by the biotin carboxyl carrier (BCC) domain, resulting in the formation of carboxyl biotin. When associated with the beta1 subunit AccD1, is involved in branched amino-acid catabolism with methylcrotonyl coenzyme A as the substrate.</text>
</comment>
<evidence type="ECO:0000256" key="7">
    <source>
        <dbReference type="ARBA" id="ARBA00023267"/>
    </source>
</evidence>
<evidence type="ECO:0000256" key="10">
    <source>
        <dbReference type="ARBA" id="ARBA00053351"/>
    </source>
</evidence>
<dbReference type="Pfam" id="PF00364">
    <property type="entry name" value="Biotin_lipoyl"/>
    <property type="match status" value="1"/>
</dbReference>
<dbReference type="PROSITE" id="PS50975">
    <property type="entry name" value="ATP_GRASP"/>
    <property type="match status" value="1"/>
</dbReference>
<keyword evidence="7" id="KW-0092">Biotin</keyword>
<dbReference type="PROSITE" id="PS00867">
    <property type="entry name" value="CPSASE_2"/>
    <property type="match status" value="1"/>
</dbReference>
<evidence type="ECO:0000256" key="2">
    <source>
        <dbReference type="ARBA" id="ARBA00013263"/>
    </source>
</evidence>
<dbReference type="Pfam" id="PF02785">
    <property type="entry name" value="Biotin_carb_C"/>
    <property type="match status" value="1"/>
</dbReference>
<dbReference type="FunFam" id="3.30.470.20:FF:000028">
    <property type="entry name" value="Methylcrotonoyl-CoA carboxylase subunit alpha, mitochondrial"/>
    <property type="match status" value="1"/>
</dbReference>
<dbReference type="InterPro" id="IPR011761">
    <property type="entry name" value="ATP-grasp"/>
</dbReference>
<evidence type="ECO:0000256" key="13">
    <source>
        <dbReference type="PROSITE-ProRule" id="PRU00409"/>
    </source>
</evidence>
<dbReference type="PANTHER" id="PTHR18866:SF33">
    <property type="entry name" value="METHYLCROTONOYL-COA CARBOXYLASE SUBUNIT ALPHA, MITOCHONDRIAL-RELATED"/>
    <property type="match status" value="1"/>
</dbReference>
<dbReference type="PROSITE" id="PS50979">
    <property type="entry name" value="BC"/>
    <property type="match status" value="1"/>
</dbReference>
<evidence type="ECO:0000256" key="11">
    <source>
        <dbReference type="ARBA" id="ARBA00065901"/>
    </source>
</evidence>
<evidence type="ECO:0000256" key="1">
    <source>
        <dbReference type="ARBA" id="ARBA00001953"/>
    </source>
</evidence>
<dbReference type="PROSITE" id="PS00866">
    <property type="entry name" value="CPSASE_1"/>
    <property type="match status" value="1"/>
</dbReference>
<dbReference type="InterPro" id="IPR005482">
    <property type="entry name" value="Biotin_COase_C"/>
</dbReference>
<proteinExistence type="predicted"/>
<comment type="subunit">
    <text evidence="11">The biotin-dependent acyl-CoA carboxylase complex is composed of AccA1, which contains the biotin carboxylase (BC) and biotin carboxyl carrier protein (BCCP) domains, and AccD1, which contains the carboxyl transferase (CT) domain. The AccA1/AccD1 complex forms a dodecamer.</text>
</comment>
<keyword evidence="5 13" id="KW-0067">ATP-binding</keyword>
<dbReference type="AlphaFoldDB" id="A0A4R2QQA2"/>
<dbReference type="FunFam" id="3.30.1490.20:FF:000003">
    <property type="entry name" value="acetyl-CoA carboxylase isoform X1"/>
    <property type="match status" value="1"/>
</dbReference>
<evidence type="ECO:0000256" key="8">
    <source>
        <dbReference type="ARBA" id="ARBA00046317"/>
    </source>
</evidence>
<evidence type="ECO:0000256" key="4">
    <source>
        <dbReference type="ARBA" id="ARBA00022741"/>
    </source>
</evidence>
<name>A0A4R2QQA2_9PSEU</name>
<evidence type="ECO:0000259" key="14">
    <source>
        <dbReference type="PROSITE" id="PS50968"/>
    </source>
</evidence>
<dbReference type="Gene3D" id="3.30.470.20">
    <property type="entry name" value="ATP-grasp fold, B domain"/>
    <property type="match status" value="1"/>
</dbReference>
<dbReference type="CDD" id="cd06850">
    <property type="entry name" value="biotinyl_domain"/>
    <property type="match status" value="1"/>
</dbReference>
<dbReference type="InterPro" id="IPR011054">
    <property type="entry name" value="Rudment_hybrid_motif"/>
</dbReference>
<evidence type="ECO:0000256" key="3">
    <source>
        <dbReference type="ARBA" id="ARBA00022598"/>
    </source>
</evidence>
<dbReference type="PROSITE" id="PS50968">
    <property type="entry name" value="BIOTINYL_LIPOYL"/>
    <property type="match status" value="1"/>
</dbReference>
<dbReference type="InterPro" id="IPR048429">
    <property type="entry name" value="MCC_alpha_BT"/>
</dbReference>
<protein>
    <recommendedName>
        <fullName evidence="12">Biotin-dependent 3-methylcrotonyl-coenzyme A carboxylase alpha1 subunit</fullName>
        <ecNumber evidence="2">6.3.4.14</ecNumber>
    </recommendedName>
</protein>
<dbReference type="InterPro" id="IPR050856">
    <property type="entry name" value="Biotin_carboxylase_complex"/>
</dbReference>
<dbReference type="FunFam" id="2.40.50.100:FF:000003">
    <property type="entry name" value="Acetyl-CoA carboxylase biotin carboxyl carrier protein"/>
    <property type="match status" value="1"/>
</dbReference>
<dbReference type="PANTHER" id="PTHR18866">
    <property type="entry name" value="CARBOXYLASE:PYRUVATE/ACETYL-COA/PROPIONYL-COA CARBOXYLASE"/>
    <property type="match status" value="1"/>
</dbReference>